<feature type="compositionally biased region" description="Polar residues" evidence="4">
    <location>
        <begin position="29"/>
        <end position="41"/>
    </location>
</feature>
<reference evidence="6 7" key="1">
    <citation type="journal article" date="2018" name="Front. Microbiol.">
        <title>Prospects for Fungal Bioremediation of Acidic Radioactive Waste Sites: Characterization and Genome Sequence of Rhodotorula taiwanensis MD1149.</title>
        <authorList>
            <person name="Tkavc R."/>
            <person name="Matrosova V.Y."/>
            <person name="Grichenko O.E."/>
            <person name="Gostincar C."/>
            <person name="Volpe R.P."/>
            <person name="Klimenkova P."/>
            <person name="Gaidamakova E.K."/>
            <person name="Zhou C.E."/>
            <person name="Stewart B.J."/>
            <person name="Lyman M.G."/>
            <person name="Malfatti S.A."/>
            <person name="Rubinfeld B."/>
            <person name="Courtot M."/>
            <person name="Singh J."/>
            <person name="Dalgard C.L."/>
            <person name="Hamilton T."/>
            <person name="Frey K.G."/>
            <person name="Gunde-Cimerman N."/>
            <person name="Dugan L."/>
            <person name="Daly M.J."/>
        </authorList>
    </citation>
    <scope>NUCLEOTIDE SEQUENCE [LARGE SCALE GENOMIC DNA]</scope>
    <source>
        <strain evidence="6 7">MD1149</strain>
    </source>
</reference>
<feature type="compositionally biased region" description="Low complexity" evidence="4">
    <location>
        <begin position="587"/>
        <end position="596"/>
    </location>
</feature>
<feature type="region of interest" description="Disordered" evidence="4">
    <location>
        <begin position="747"/>
        <end position="775"/>
    </location>
</feature>
<dbReference type="InterPro" id="IPR033140">
    <property type="entry name" value="Lipase_GDXG_put_SER_AS"/>
</dbReference>
<dbReference type="Pfam" id="PF07859">
    <property type="entry name" value="Abhydrolase_3"/>
    <property type="match status" value="1"/>
</dbReference>
<proteinExistence type="inferred from homology"/>
<sequence length="775" mass="84429">MAPWPLNWLIGPTSASPANSPSSTHDANKSTGTPSQVSGDSVTKLVKGSGGRTDQKADAGTDAQTAIASWAALLEPFTGSGRLPEKARTDPSVRQRLEAPVAHLWQFVPFFAKQGTSLTRAFIEHHVYGPPKPSWGVELTLFTTFLREVSSYSHLSSLARLRSMLELGSLLPTPKDGIVTPISFRVKRRNLRGLLAEPDAREDGQRELNGEWVTNKRLWRRMTREWTVDGAPGSRAASGLNGGGETKPAGASKDGLVCLYLHGGAYYMFSAETHRYLTISVSRYCEARVFAVNYRLAPETKFPGQLHDAVSAYMRLIVDLKIPPQNIIFAGDSAGGGLCLATLLYLRDEGYPLPSGAILMSPWVDLTMSCESWETNRVPFDYLPNPSAEDDHLHPVKCLLGDSIDEYLTHPYVSPLFGDLAGLPPLLIQAGDAEVLRDEITLLAHKAAMAGVKVEHEIFEDCVHVFQAFLFLEASRKAFLSQRTFVKHTLPRLRRKAAQAAEAAAVTSTSVSPDISTNGEARAQTIGTGFDFAEVDREVAADAHEVDERGNAEEASLPPTPHSEDVELPGDSEFDEGSYSDEESRSRGSSSPSQGTPRRRSPALGPSTPPSRDASQLGDADEAQHTPRLSAVERESAMDMDRPRPPPLRPSASARDVRSSTATSEPSSKVSSPTSRRRSATVALPNSRSVGSSPRNSLVPLSPREIGERARRLHARTNSHPEIQTLLQSLRAAEDTGDRRLKTRIWNVDRSGPPTPLESLQEGYNPYEDLLSQDG</sequence>
<dbReference type="STRING" id="741276.A0A2S5B1V8"/>
<evidence type="ECO:0000256" key="1">
    <source>
        <dbReference type="ARBA" id="ARBA00010515"/>
    </source>
</evidence>
<dbReference type="InterPro" id="IPR050300">
    <property type="entry name" value="GDXG_lipolytic_enzyme"/>
</dbReference>
<dbReference type="SUPFAM" id="SSF53474">
    <property type="entry name" value="alpha/beta-Hydrolases"/>
    <property type="match status" value="1"/>
</dbReference>
<dbReference type="AlphaFoldDB" id="A0A2S5B1V8"/>
<dbReference type="InterPro" id="IPR013094">
    <property type="entry name" value="AB_hydrolase_3"/>
</dbReference>
<dbReference type="EMBL" id="PJQD01000107">
    <property type="protein sequence ID" value="POY70671.1"/>
    <property type="molecule type" value="Genomic_DNA"/>
</dbReference>
<evidence type="ECO:0000313" key="7">
    <source>
        <dbReference type="Proteomes" id="UP000237144"/>
    </source>
</evidence>
<protein>
    <submittedName>
        <fullName evidence="6">A/B superfamily hydrolase</fullName>
    </submittedName>
</protein>
<dbReference type="GO" id="GO:0016787">
    <property type="term" value="F:hydrolase activity"/>
    <property type="evidence" value="ECO:0007669"/>
    <property type="project" value="UniProtKB-KW"/>
</dbReference>
<feature type="compositionally biased region" description="Polar residues" evidence="4">
    <location>
        <begin position="684"/>
        <end position="696"/>
    </location>
</feature>
<comment type="caution">
    <text evidence="6">The sequence shown here is derived from an EMBL/GenBank/DDBJ whole genome shotgun (WGS) entry which is preliminary data.</text>
</comment>
<feature type="active site" evidence="3">
    <location>
        <position position="333"/>
    </location>
</feature>
<accession>A0A2S5B1V8</accession>
<gene>
    <name evidence="6" type="ORF">BMF94_6322</name>
</gene>
<feature type="compositionally biased region" description="Basic and acidic residues" evidence="4">
    <location>
        <begin position="631"/>
        <end position="644"/>
    </location>
</feature>
<evidence type="ECO:0000256" key="4">
    <source>
        <dbReference type="SAM" id="MobiDB-lite"/>
    </source>
</evidence>
<evidence type="ECO:0000313" key="6">
    <source>
        <dbReference type="EMBL" id="POY70671.1"/>
    </source>
</evidence>
<feature type="compositionally biased region" description="Low complexity" evidence="4">
    <location>
        <begin position="650"/>
        <end position="674"/>
    </location>
</feature>
<name>A0A2S5B1V8_9BASI</name>
<feature type="region of interest" description="Disordered" evidence="4">
    <location>
        <begin position="1"/>
        <end position="61"/>
    </location>
</feature>
<organism evidence="6 7">
    <name type="scientific">Rhodotorula taiwanensis</name>
    <dbReference type="NCBI Taxonomy" id="741276"/>
    <lineage>
        <taxon>Eukaryota</taxon>
        <taxon>Fungi</taxon>
        <taxon>Dikarya</taxon>
        <taxon>Basidiomycota</taxon>
        <taxon>Pucciniomycotina</taxon>
        <taxon>Microbotryomycetes</taxon>
        <taxon>Sporidiobolales</taxon>
        <taxon>Sporidiobolaceae</taxon>
        <taxon>Rhodotorula</taxon>
    </lineage>
</organism>
<feature type="compositionally biased region" description="Low complexity" evidence="4">
    <location>
        <begin position="12"/>
        <end position="24"/>
    </location>
</feature>
<dbReference type="PANTHER" id="PTHR48081">
    <property type="entry name" value="AB HYDROLASE SUPERFAMILY PROTEIN C4A8.06C"/>
    <property type="match status" value="1"/>
</dbReference>
<evidence type="ECO:0000256" key="2">
    <source>
        <dbReference type="ARBA" id="ARBA00022801"/>
    </source>
</evidence>
<evidence type="ECO:0000259" key="5">
    <source>
        <dbReference type="Pfam" id="PF07859"/>
    </source>
</evidence>
<dbReference type="OrthoDB" id="408631at2759"/>
<keyword evidence="2 6" id="KW-0378">Hydrolase</keyword>
<dbReference type="FunFam" id="3.40.50.1820:FF:000252">
    <property type="entry name" value="Related to calmodulin-dependent protein kinase"/>
    <property type="match status" value="1"/>
</dbReference>
<dbReference type="PROSITE" id="PS01174">
    <property type="entry name" value="LIPASE_GDXG_SER"/>
    <property type="match status" value="1"/>
</dbReference>
<evidence type="ECO:0000256" key="3">
    <source>
        <dbReference type="PROSITE-ProRule" id="PRU10038"/>
    </source>
</evidence>
<dbReference type="Gene3D" id="3.40.50.1820">
    <property type="entry name" value="alpha/beta hydrolase"/>
    <property type="match status" value="1"/>
</dbReference>
<comment type="similarity">
    <text evidence="1">Belongs to the 'GDXG' lipolytic enzyme family.</text>
</comment>
<feature type="compositionally biased region" description="Acidic residues" evidence="4">
    <location>
        <begin position="566"/>
        <end position="581"/>
    </location>
</feature>
<keyword evidence="7" id="KW-1185">Reference proteome</keyword>
<dbReference type="InterPro" id="IPR029058">
    <property type="entry name" value="AB_hydrolase_fold"/>
</dbReference>
<feature type="domain" description="Alpha/beta hydrolase fold-3" evidence="5">
    <location>
        <begin position="259"/>
        <end position="467"/>
    </location>
</feature>
<dbReference type="Proteomes" id="UP000237144">
    <property type="component" value="Unassembled WGS sequence"/>
</dbReference>
<feature type="region of interest" description="Disordered" evidence="4">
    <location>
        <begin position="546"/>
        <end position="704"/>
    </location>
</feature>
<dbReference type="PANTHER" id="PTHR48081:SF26">
    <property type="entry name" value="ALPHA_BETA HYDROLASE FOLD-3 DOMAIN-CONTAINING PROTEIN"/>
    <property type="match status" value="1"/>
</dbReference>